<dbReference type="AlphaFoldDB" id="X0V8S5"/>
<dbReference type="EMBL" id="BARS01038952">
    <property type="protein sequence ID" value="GAG14565.1"/>
    <property type="molecule type" value="Genomic_DNA"/>
</dbReference>
<feature type="domain" description="NAD-dependent epimerase/dehydratase" evidence="2">
    <location>
        <begin position="2"/>
        <end position="135"/>
    </location>
</feature>
<comment type="caution">
    <text evidence="3">The sequence shown here is derived from an EMBL/GenBank/DDBJ whole genome shotgun (WGS) entry which is preliminary data.</text>
</comment>
<dbReference type="InterPro" id="IPR036291">
    <property type="entry name" value="NAD(P)-bd_dom_sf"/>
</dbReference>
<organism evidence="3">
    <name type="scientific">marine sediment metagenome</name>
    <dbReference type="NCBI Taxonomy" id="412755"/>
    <lineage>
        <taxon>unclassified sequences</taxon>
        <taxon>metagenomes</taxon>
        <taxon>ecological metagenomes</taxon>
    </lineage>
</organism>
<comment type="similarity">
    <text evidence="1">Belongs to the NAD(P)-dependent epimerase/dehydratase family.</text>
</comment>
<dbReference type="Pfam" id="PF01370">
    <property type="entry name" value="Epimerase"/>
    <property type="match status" value="1"/>
</dbReference>
<dbReference type="Gene3D" id="3.40.50.720">
    <property type="entry name" value="NAD(P)-binding Rossmann-like Domain"/>
    <property type="match status" value="1"/>
</dbReference>
<protein>
    <recommendedName>
        <fullName evidence="2">NAD-dependent epimerase/dehydratase domain-containing protein</fullName>
    </recommendedName>
</protein>
<gene>
    <name evidence="3" type="ORF">S01H1_59547</name>
</gene>
<dbReference type="PANTHER" id="PTHR43000">
    <property type="entry name" value="DTDP-D-GLUCOSE 4,6-DEHYDRATASE-RELATED"/>
    <property type="match status" value="1"/>
</dbReference>
<feature type="non-terminal residue" evidence="3">
    <location>
        <position position="1"/>
    </location>
</feature>
<sequence length="207" mass="23676">GLKLIKTLGEIGCKRIIVTGSCWEYGKKTGEISEDIEINPSNPFTIAKNTLREKGREIAKENNMEFIWIRFFYVYGPGQKNHSLIPHIINSTQAGNKPEIKTPYSKNDFVYVEDVAKAISDILNRGKGGEIYNIGSGYSTEIKKIIELVYKHYMPDEKYIPAIEKPMGDDVVDFWADVSKIKKEIKWEAKTSIEEGVEKTINYFEKK</sequence>
<accession>X0V8S5</accession>
<name>X0V8S5_9ZZZZ</name>
<dbReference type="InterPro" id="IPR001509">
    <property type="entry name" value="Epimerase_deHydtase"/>
</dbReference>
<evidence type="ECO:0000259" key="2">
    <source>
        <dbReference type="Pfam" id="PF01370"/>
    </source>
</evidence>
<dbReference type="SUPFAM" id="SSF51735">
    <property type="entry name" value="NAD(P)-binding Rossmann-fold domains"/>
    <property type="match status" value="1"/>
</dbReference>
<evidence type="ECO:0000256" key="1">
    <source>
        <dbReference type="ARBA" id="ARBA00007637"/>
    </source>
</evidence>
<dbReference type="PRINTS" id="PR01713">
    <property type="entry name" value="NUCEPIMERASE"/>
</dbReference>
<evidence type="ECO:0000313" key="3">
    <source>
        <dbReference type="EMBL" id="GAG14565.1"/>
    </source>
</evidence>
<reference evidence="3" key="1">
    <citation type="journal article" date="2014" name="Front. Microbiol.">
        <title>High frequency of phylogenetically diverse reductive dehalogenase-homologous genes in deep subseafloor sedimentary metagenomes.</title>
        <authorList>
            <person name="Kawai M."/>
            <person name="Futagami T."/>
            <person name="Toyoda A."/>
            <person name="Takaki Y."/>
            <person name="Nishi S."/>
            <person name="Hori S."/>
            <person name="Arai W."/>
            <person name="Tsubouchi T."/>
            <person name="Morono Y."/>
            <person name="Uchiyama I."/>
            <person name="Ito T."/>
            <person name="Fujiyama A."/>
            <person name="Inagaki F."/>
            <person name="Takami H."/>
        </authorList>
    </citation>
    <scope>NUCLEOTIDE SEQUENCE</scope>
    <source>
        <strain evidence="3">Expedition CK06-06</strain>
    </source>
</reference>
<proteinExistence type="inferred from homology"/>